<dbReference type="AlphaFoldDB" id="A0AAV5VDX7"/>
<proteinExistence type="predicted"/>
<feature type="region of interest" description="Disordered" evidence="1">
    <location>
        <begin position="305"/>
        <end position="339"/>
    </location>
</feature>
<feature type="compositionally biased region" description="Low complexity" evidence="1">
    <location>
        <begin position="555"/>
        <end position="564"/>
    </location>
</feature>
<feature type="compositionally biased region" description="Basic and acidic residues" evidence="1">
    <location>
        <begin position="565"/>
        <end position="587"/>
    </location>
</feature>
<feature type="compositionally biased region" description="Basic and acidic residues" evidence="1">
    <location>
        <begin position="310"/>
        <end position="326"/>
    </location>
</feature>
<feature type="non-terminal residue" evidence="2">
    <location>
        <position position="1"/>
    </location>
</feature>
<reference evidence="2" key="1">
    <citation type="submission" date="2023-10" db="EMBL/GenBank/DDBJ databases">
        <title>Genome assembly of Pristionchus species.</title>
        <authorList>
            <person name="Yoshida K."/>
            <person name="Sommer R.J."/>
        </authorList>
    </citation>
    <scope>NUCLEOTIDE SEQUENCE</scope>
    <source>
        <strain evidence="2">RS5133</strain>
    </source>
</reference>
<dbReference type="Proteomes" id="UP001432322">
    <property type="component" value="Unassembled WGS sequence"/>
</dbReference>
<feature type="region of interest" description="Disordered" evidence="1">
    <location>
        <begin position="211"/>
        <end position="283"/>
    </location>
</feature>
<sequence>SSVPPPTADDNLVTKRSQVKANIDTIKEKKQKILAALKQLKESETPDKETMALLVKAYDGLAEQETQYMMILTNIVEIHEKATEDVATEIKERLEREKVRGRGERRQELTTHRLLIFLVQIESTLREISEMQAAAVAASLVNDQLVAKLGLSKTKHLAMKQRRDDATSVQSEDARVVLEEREKAKLEVAAERQAMEKKRKELEKLRKSVMKKECEGGEETNEEVEVDESARVPALLSAEEEEKERKRVSQADEEREKTLEERRAEIRARVDAERKRREGVAQQISERLAAMNKRKERMNEIGRILSGIKQQEEEREEAKQRAKTEEDKEEKEEAEAERTRKEIELNLAAASMSLKHLTEMRERLEALQARGEEPSEADEAMMRRLEEADGAEFVHCCPHCGRQQVDGPSRKHTLSRQEAVVAPSYADGPLARQLSDRLAASEMDTVSSRRRMEGQLTRIEETLAAQRTQLTILVRRGDRDEDSNMSRQLHCLLLSSSPRVLSGLSSICTDLARGKAVPNLERVLERLLDPRDITRSSLSTTLDHDDDLIYENRSTQEASSSTEEAVSRKDSRRTDDGSIEDRDEREDLTVERVVEAIQGQCKQVIEGEEVIDERLKQR</sequence>
<gene>
    <name evidence="2" type="ORF">PFISCL1PPCAC_8911</name>
</gene>
<comment type="caution">
    <text evidence="2">The sequence shown here is derived from an EMBL/GenBank/DDBJ whole genome shotgun (WGS) entry which is preliminary data.</text>
</comment>
<organism evidence="2 3">
    <name type="scientific">Pristionchus fissidentatus</name>
    <dbReference type="NCBI Taxonomy" id="1538716"/>
    <lineage>
        <taxon>Eukaryota</taxon>
        <taxon>Metazoa</taxon>
        <taxon>Ecdysozoa</taxon>
        <taxon>Nematoda</taxon>
        <taxon>Chromadorea</taxon>
        <taxon>Rhabditida</taxon>
        <taxon>Rhabditina</taxon>
        <taxon>Diplogasteromorpha</taxon>
        <taxon>Diplogasteroidea</taxon>
        <taxon>Neodiplogasteridae</taxon>
        <taxon>Pristionchus</taxon>
    </lineage>
</organism>
<feature type="compositionally biased region" description="Basic and acidic residues" evidence="1">
    <location>
        <begin position="243"/>
        <end position="279"/>
    </location>
</feature>
<feature type="compositionally biased region" description="Acidic residues" evidence="1">
    <location>
        <begin position="216"/>
        <end position="227"/>
    </location>
</feature>
<dbReference type="EMBL" id="BTSY01000003">
    <property type="protein sequence ID" value="GMT17614.1"/>
    <property type="molecule type" value="Genomic_DNA"/>
</dbReference>
<evidence type="ECO:0000313" key="3">
    <source>
        <dbReference type="Proteomes" id="UP001432322"/>
    </source>
</evidence>
<keyword evidence="3" id="KW-1185">Reference proteome</keyword>
<feature type="non-terminal residue" evidence="2">
    <location>
        <position position="618"/>
    </location>
</feature>
<evidence type="ECO:0000256" key="1">
    <source>
        <dbReference type="SAM" id="MobiDB-lite"/>
    </source>
</evidence>
<name>A0AAV5VDX7_9BILA</name>
<accession>A0AAV5VDX7</accession>
<protein>
    <submittedName>
        <fullName evidence="2">Uncharacterized protein</fullName>
    </submittedName>
</protein>
<evidence type="ECO:0000313" key="2">
    <source>
        <dbReference type="EMBL" id="GMT17614.1"/>
    </source>
</evidence>
<feature type="region of interest" description="Disordered" evidence="1">
    <location>
        <begin position="547"/>
        <end position="587"/>
    </location>
</feature>